<accession>A0A1R1XRL6</accession>
<dbReference type="AlphaFoldDB" id="A0A1R1XRL6"/>
<keyword evidence="2" id="KW-1185">Reference proteome</keyword>
<organism evidence="1 2">
    <name type="scientific">Smittium culicis</name>
    <dbReference type="NCBI Taxonomy" id="133412"/>
    <lineage>
        <taxon>Eukaryota</taxon>
        <taxon>Fungi</taxon>
        <taxon>Fungi incertae sedis</taxon>
        <taxon>Zoopagomycota</taxon>
        <taxon>Kickxellomycotina</taxon>
        <taxon>Harpellomycetes</taxon>
        <taxon>Harpellales</taxon>
        <taxon>Legeriomycetaceae</taxon>
        <taxon>Smittium</taxon>
    </lineage>
</organism>
<name>A0A1R1XRL6_9FUNG</name>
<sequence>MLPTSKVGFVVDSLGSCIDAAIRAVPFLILTVACSRQGVPNRRVHPFDGTEPLGLISRLDWNPPALSQSSVIGGPMVAINSMRHWQVTDAVWSDTGHAQT</sequence>
<reference evidence="1 2" key="1">
    <citation type="submission" date="2017-01" db="EMBL/GenBank/DDBJ databases">
        <authorList>
            <person name="Mah S.A."/>
            <person name="Swanson W.J."/>
            <person name="Moy G.W."/>
            <person name="Vacquier V.D."/>
        </authorList>
    </citation>
    <scope>NUCLEOTIDE SEQUENCE [LARGE SCALE GENOMIC DNA]</scope>
    <source>
        <strain evidence="1 2">GSMNP</strain>
    </source>
</reference>
<dbReference type="PROSITE" id="PS51257">
    <property type="entry name" value="PROKAR_LIPOPROTEIN"/>
    <property type="match status" value="1"/>
</dbReference>
<proteinExistence type="predicted"/>
<gene>
    <name evidence="1" type="ORF">AYI70_g6086</name>
</gene>
<protein>
    <submittedName>
        <fullName evidence="1">Uncharacterized protein</fullName>
    </submittedName>
</protein>
<evidence type="ECO:0000313" key="2">
    <source>
        <dbReference type="Proteomes" id="UP000187283"/>
    </source>
</evidence>
<dbReference type="EMBL" id="LSSN01002094">
    <property type="protein sequence ID" value="OMJ17271.1"/>
    <property type="molecule type" value="Genomic_DNA"/>
</dbReference>
<evidence type="ECO:0000313" key="1">
    <source>
        <dbReference type="EMBL" id="OMJ17271.1"/>
    </source>
</evidence>
<dbReference type="Proteomes" id="UP000187283">
    <property type="component" value="Unassembled WGS sequence"/>
</dbReference>
<comment type="caution">
    <text evidence="1">The sequence shown here is derived from an EMBL/GenBank/DDBJ whole genome shotgun (WGS) entry which is preliminary data.</text>
</comment>